<sequence>MKCSEQTTQSVTHLCGASLTRTNGKHQQPRHLQCKPTGRGKPQSHTPQQDPTCQYCTVLA</sequence>
<comment type="caution">
    <text evidence="2">The sequence shown here is derived from an EMBL/GenBank/DDBJ whole genome shotgun (WGS) entry which is preliminary data.</text>
</comment>
<dbReference type="EMBL" id="VSRR010024647">
    <property type="protein sequence ID" value="MPC66350.1"/>
    <property type="molecule type" value="Genomic_DNA"/>
</dbReference>
<evidence type="ECO:0000256" key="1">
    <source>
        <dbReference type="SAM" id="MobiDB-lite"/>
    </source>
</evidence>
<evidence type="ECO:0000313" key="3">
    <source>
        <dbReference type="Proteomes" id="UP000324222"/>
    </source>
</evidence>
<dbReference type="Proteomes" id="UP000324222">
    <property type="component" value="Unassembled WGS sequence"/>
</dbReference>
<feature type="compositionally biased region" description="Basic residues" evidence="1">
    <location>
        <begin position="23"/>
        <end position="33"/>
    </location>
</feature>
<name>A0A5B7H2N7_PORTR</name>
<organism evidence="2 3">
    <name type="scientific">Portunus trituberculatus</name>
    <name type="common">Swimming crab</name>
    <name type="synonym">Neptunus trituberculatus</name>
    <dbReference type="NCBI Taxonomy" id="210409"/>
    <lineage>
        <taxon>Eukaryota</taxon>
        <taxon>Metazoa</taxon>
        <taxon>Ecdysozoa</taxon>
        <taxon>Arthropoda</taxon>
        <taxon>Crustacea</taxon>
        <taxon>Multicrustacea</taxon>
        <taxon>Malacostraca</taxon>
        <taxon>Eumalacostraca</taxon>
        <taxon>Eucarida</taxon>
        <taxon>Decapoda</taxon>
        <taxon>Pleocyemata</taxon>
        <taxon>Brachyura</taxon>
        <taxon>Eubrachyura</taxon>
        <taxon>Portunoidea</taxon>
        <taxon>Portunidae</taxon>
        <taxon>Portuninae</taxon>
        <taxon>Portunus</taxon>
    </lineage>
</organism>
<dbReference type="AlphaFoldDB" id="A0A5B7H2N7"/>
<gene>
    <name evidence="2" type="ORF">E2C01_060498</name>
</gene>
<protein>
    <submittedName>
        <fullName evidence="2">Uncharacterized protein</fullName>
    </submittedName>
</protein>
<feature type="region of interest" description="Disordered" evidence="1">
    <location>
        <begin position="19"/>
        <end position="50"/>
    </location>
</feature>
<reference evidence="2 3" key="1">
    <citation type="submission" date="2019-05" db="EMBL/GenBank/DDBJ databases">
        <title>Another draft genome of Portunus trituberculatus and its Hox gene families provides insights of decapod evolution.</title>
        <authorList>
            <person name="Jeong J.-H."/>
            <person name="Song I."/>
            <person name="Kim S."/>
            <person name="Choi T."/>
            <person name="Kim D."/>
            <person name="Ryu S."/>
            <person name="Kim W."/>
        </authorList>
    </citation>
    <scope>NUCLEOTIDE SEQUENCE [LARGE SCALE GENOMIC DNA]</scope>
    <source>
        <tissue evidence="2">Muscle</tissue>
    </source>
</reference>
<evidence type="ECO:0000313" key="2">
    <source>
        <dbReference type="EMBL" id="MPC66350.1"/>
    </source>
</evidence>
<proteinExistence type="predicted"/>
<accession>A0A5B7H2N7</accession>
<keyword evidence="3" id="KW-1185">Reference proteome</keyword>